<reference evidence="1 3" key="2">
    <citation type="journal article" date="2014" name="BMC Genomics">
        <title>An improved genome release (version Mt4.0) for the model legume Medicago truncatula.</title>
        <authorList>
            <person name="Tang H."/>
            <person name="Krishnakumar V."/>
            <person name="Bidwell S."/>
            <person name="Rosen B."/>
            <person name="Chan A."/>
            <person name="Zhou S."/>
            <person name="Gentzbittel L."/>
            <person name="Childs K.L."/>
            <person name="Yandell M."/>
            <person name="Gundlach H."/>
            <person name="Mayer K.F."/>
            <person name="Schwartz D.C."/>
            <person name="Town C.D."/>
        </authorList>
    </citation>
    <scope>GENOME REANNOTATION</scope>
    <source>
        <strain evidence="2 3">cv. Jemalong A17</strain>
    </source>
</reference>
<organism evidence="1 3">
    <name type="scientific">Medicago truncatula</name>
    <name type="common">Barrel medic</name>
    <name type="synonym">Medicago tribuloides</name>
    <dbReference type="NCBI Taxonomy" id="3880"/>
    <lineage>
        <taxon>Eukaryota</taxon>
        <taxon>Viridiplantae</taxon>
        <taxon>Streptophyta</taxon>
        <taxon>Embryophyta</taxon>
        <taxon>Tracheophyta</taxon>
        <taxon>Spermatophyta</taxon>
        <taxon>Magnoliopsida</taxon>
        <taxon>eudicotyledons</taxon>
        <taxon>Gunneridae</taxon>
        <taxon>Pentapetalae</taxon>
        <taxon>rosids</taxon>
        <taxon>fabids</taxon>
        <taxon>Fabales</taxon>
        <taxon>Fabaceae</taxon>
        <taxon>Papilionoideae</taxon>
        <taxon>50 kb inversion clade</taxon>
        <taxon>NPAAA clade</taxon>
        <taxon>Hologalegina</taxon>
        <taxon>IRL clade</taxon>
        <taxon>Trifolieae</taxon>
        <taxon>Medicago</taxon>
    </lineage>
</organism>
<name>G7L9Z2_MEDTR</name>
<dbReference type="PaxDb" id="3880-AET01969"/>
<dbReference type="Proteomes" id="UP000002051">
    <property type="component" value="Chromosome 8"/>
</dbReference>
<protein>
    <submittedName>
        <fullName evidence="1 2">Uncharacterized protein</fullName>
    </submittedName>
</protein>
<dbReference type="EnsemblPlants" id="AET01969">
    <property type="protein sequence ID" value="AET01969"/>
    <property type="gene ID" value="MTR_8g026690"/>
</dbReference>
<accession>G7L9Z2</accession>
<evidence type="ECO:0000313" key="3">
    <source>
        <dbReference type="Proteomes" id="UP000002051"/>
    </source>
</evidence>
<dbReference type="HOGENOM" id="CLU_2907522_0_0_1"/>
<evidence type="ECO:0000313" key="2">
    <source>
        <dbReference type="EnsemblPlants" id="AET01969"/>
    </source>
</evidence>
<gene>
    <name evidence="1" type="ordered locus">MTR_8g026690</name>
</gene>
<keyword evidence="3" id="KW-1185">Reference proteome</keyword>
<reference evidence="1 3" key="1">
    <citation type="journal article" date="2011" name="Nature">
        <title>The Medicago genome provides insight into the evolution of rhizobial symbioses.</title>
        <authorList>
            <person name="Young N.D."/>
            <person name="Debelle F."/>
            <person name="Oldroyd G.E."/>
            <person name="Geurts R."/>
            <person name="Cannon S.B."/>
            <person name="Udvardi M.K."/>
            <person name="Benedito V.A."/>
            <person name="Mayer K.F."/>
            <person name="Gouzy J."/>
            <person name="Schoof H."/>
            <person name="Van de Peer Y."/>
            <person name="Proost S."/>
            <person name="Cook D.R."/>
            <person name="Meyers B.C."/>
            <person name="Spannagl M."/>
            <person name="Cheung F."/>
            <person name="De Mita S."/>
            <person name="Krishnakumar V."/>
            <person name="Gundlach H."/>
            <person name="Zhou S."/>
            <person name="Mudge J."/>
            <person name="Bharti A.K."/>
            <person name="Murray J.D."/>
            <person name="Naoumkina M.A."/>
            <person name="Rosen B."/>
            <person name="Silverstein K.A."/>
            <person name="Tang H."/>
            <person name="Rombauts S."/>
            <person name="Zhao P.X."/>
            <person name="Zhou P."/>
            <person name="Barbe V."/>
            <person name="Bardou P."/>
            <person name="Bechner M."/>
            <person name="Bellec A."/>
            <person name="Berger A."/>
            <person name="Berges H."/>
            <person name="Bidwell S."/>
            <person name="Bisseling T."/>
            <person name="Choisne N."/>
            <person name="Couloux A."/>
            <person name="Denny R."/>
            <person name="Deshpande S."/>
            <person name="Dai X."/>
            <person name="Doyle J.J."/>
            <person name="Dudez A.M."/>
            <person name="Farmer A.D."/>
            <person name="Fouteau S."/>
            <person name="Franken C."/>
            <person name="Gibelin C."/>
            <person name="Gish J."/>
            <person name="Goldstein S."/>
            <person name="Gonzalez A.J."/>
            <person name="Green P.J."/>
            <person name="Hallab A."/>
            <person name="Hartog M."/>
            <person name="Hua A."/>
            <person name="Humphray S.J."/>
            <person name="Jeong D.H."/>
            <person name="Jing Y."/>
            <person name="Jocker A."/>
            <person name="Kenton S.M."/>
            <person name="Kim D.J."/>
            <person name="Klee K."/>
            <person name="Lai H."/>
            <person name="Lang C."/>
            <person name="Lin S."/>
            <person name="Macmil S.L."/>
            <person name="Magdelenat G."/>
            <person name="Matthews L."/>
            <person name="McCorrison J."/>
            <person name="Monaghan E.L."/>
            <person name="Mun J.H."/>
            <person name="Najar F.Z."/>
            <person name="Nicholson C."/>
            <person name="Noirot C."/>
            <person name="O'Bleness M."/>
            <person name="Paule C.R."/>
            <person name="Poulain J."/>
            <person name="Prion F."/>
            <person name="Qin B."/>
            <person name="Qu C."/>
            <person name="Retzel E.F."/>
            <person name="Riddle C."/>
            <person name="Sallet E."/>
            <person name="Samain S."/>
            <person name="Samson N."/>
            <person name="Sanders I."/>
            <person name="Saurat O."/>
            <person name="Scarpelli C."/>
            <person name="Schiex T."/>
            <person name="Segurens B."/>
            <person name="Severin A.J."/>
            <person name="Sherrier D.J."/>
            <person name="Shi R."/>
            <person name="Sims S."/>
            <person name="Singer S.R."/>
            <person name="Sinharoy S."/>
            <person name="Sterck L."/>
            <person name="Viollet A."/>
            <person name="Wang B.B."/>
            <person name="Wang K."/>
            <person name="Wang M."/>
            <person name="Wang X."/>
            <person name="Warfsmann J."/>
            <person name="Weissenbach J."/>
            <person name="White D.D."/>
            <person name="White J.D."/>
            <person name="Wiley G.B."/>
            <person name="Wincker P."/>
            <person name="Xing Y."/>
            <person name="Yang L."/>
            <person name="Yao Z."/>
            <person name="Ying F."/>
            <person name="Zhai J."/>
            <person name="Zhou L."/>
            <person name="Zuber A."/>
            <person name="Denarie J."/>
            <person name="Dixon R.A."/>
            <person name="May G.D."/>
            <person name="Schwartz D.C."/>
            <person name="Rogers J."/>
            <person name="Quetier F."/>
            <person name="Town C.D."/>
            <person name="Roe B.A."/>
        </authorList>
    </citation>
    <scope>NUCLEOTIDE SEQUENCE [LARGE SCALE GENOMIC DNA]</scope>
    <source>
        <strain evidence="1">A17</strain>
        <strain evidence="2 3">cv. Jemalong A17</strain>
    </source>
</reference>
<proteinExistence type="predicted"/>
<dbReference type="EMBL" id="CM001224">
    <property type="protein sequence ID" value="AET01969.1"/>
    <property type="molecule type" value="Genomic_DNA"/>
</dbReference>
<sequence length="62" mass="6957">MLQMEIGQVLSSDCRLTPQTNTSFFSVFCPHSHVFPENFPKGHPSQPCSPIPLGFRIPLILM</sequence>
<reference evidence="2" key="3">
    <citation type="submission" date="2015-04" db="UniProtKB">
        <authorList>
            <consortium name="EnsemblPlants"/>
        </authorList>
    </citation>
    <scope>IDENTIFICATION</scope>
    <source>
        <strain evidence="2">cv. Jemalong A17</strain>
    </source>
</reference>
<evidence type="ECO:0000313" key="1">
    <source>
        <dbReference type="EMBL" id="AET01969.1"/>
    </source>
</evidence>
<dbReference type="AlphaFoldDB" id="G7L9Z2"/>